<accession>Q2T6V5</accession>
<dbReference type="Proteomes" id="UP000001930">
    <property type="component" value="Chromosome II"/>
</dbReference>
<reference evidence="1 2" key="1">
    <citation type="journal article" date="2005" name="BMC Genomics">
        <title>Bacterial genome adaptation to niches: divergence of the potential virulence genes in three Burkholderia species of different survival strategies.</title>
        <authorList>
            <person name="Kim H.S."/>
            <person name="Schell M.A."/>
            <person name="Yu Y."/>
            <person name="Ulrich R.L."/>
            <person name="Sarria S.H."/>
            <person name="Nierman W.C."/>
            <person name="DeShazer D."/>
        </authorList>
    </citation>
    <scope>NUCLEOTIDE SEQUENCE [LARGE SCALE GENOMIC DNA]</scope>
    <source>
        <strain evidence="2">ATCC 700388 / DSM 13276 / CCUG 48851 / CIP 106301 / E264</strain>
    </source>
</reference>
<dbReference type="HOGENOM" id="CLU_3402622_0_0_4"/>
<dbReference type="AlphaFoldDB" id="Q2T6V5"/>
<proteinExistence type="predicted"/>
<keyword evidence="2" id="KW-1185">Reference proteome</keyword>
<dbReference type="KEGG" id="bte:BTH_II0897"/>
<name>Q2T6V5_BURTA</name>
<gene>
    <name evidence="1" type="ordered locus">BTH_II0897</name>
</gene>
<evidence type="ECO:0000313" key="2">
    <source>
        <dbReference type="Proteomes" id="UP000001930"/>
    </source>
</evidence>
<evidence type="ECO:0000313" key="1">
    <source>
        <dbReference type="EMBL" id="ABC35499.1"/>
    </source>
</evidence>
<dbReference type="EMBL" id="CP000085">
    <property type="protein sequence ID" value="ABC35499.1"/>
    <property type="molecule type" value="Genomic_DNA"/>
</dbReference>
<sequence>MAGALACGARTRSNRFIRGGDAAPINLNLF</sequence>
<protein>
    <submittedName>
        <fullName evidence="1">Uncharacterized protein</fullName>
    </submittedName>
</protein>
<organism evidence="1 2">
    <name type="scientific">Burkholderia thailandensis (strain ATCC 700388 / DSM 13276 / CCUG 48851 / CIP 106301 / E264)</name>
    <dbReference type="NCBI Taxonomy" id="271848"/>
    <lineage>
        <taxon>Bacteria</taxon>
        <taxon>Pseudomonadati</taxon>
        <taxon>Pseudomonadota</taxon>
        <taxon>Betaproteobacteria</taxon>
        <taxon>Burkholderiales</taxon>
        <taxon>Burkholderiaceae</taxon>
        <taxon>Burkholderia</taxon>
        <taxon>pseudomallei group</taxon>
    </lineage>
</organism>